<organism evidence="2">
    <name type="scientific">Tanacetum cinerariifolium</name>
    <name type="common">Dalmatian daisy</name>
    <name type="synonym">Chrysanthemum cinerariifolium</name>
    <dbReference type="NCBI Taxonomy" id="118510"/>
    <lineage>
        <taxon>Eukaryota</taxon>
        <taxon>Viridiplantae</taxon>
        <taxon>Streptophyta</taxon>
        <taxon>Embryophyta</taxon>
        <taxon>Tracheophyta</taxon>
        <taxon>Spermatophyta</taxon>
        <taxon>Magnoliopsida</taxon>
        <taxon>eudicotyledons</taxon>
        <taxon>Gunneridae</taxon>
        <taxon>Pentapetalae</taxon>
        <taxon>asterids</taxon>
        <taxon>campanulids</taxon>
        <taxon>Asterales</taxon>
        <taxon>Asteraceae</taxon>
        <taxon>Asteroideae</taxon>
        <taxon>Anthemideae</taxon>
        <taxon>Anthemidinae</taxon>
        <taxon>Tanacetum</taxon>
    </lineage>
</organism>
<sequence>AARAAASSLFLGGGGGELGISKFGMVGIVNSRKRWRSKVYGSNGDPSARSKSDAAIAGLADGPGAG</sequence>
<proteinExistence type="predicted"/>
<feature type="region of interest" description="Disordered" evidence="1">
    <location>
        <begin position="39"/>
        <end position="66"/>
    </location>
</feature>
<gene>
    <name evidence="2" type="ORF">Tci_929433</name>
</gene>
<evidence type="ECO:0000256" key="1">
    <source>
        <dbReference type="SAM" id="MobiDB-lite"/>
    </source>
</evidence>
<comment type="caution">
    <text evidence="2">The sequence shown here is derived from an EMBL/GenBank/DDBJ whole genome shotgun (WGS) entry which is preliminary data.</text>
</comment>
<reference evidence="2" key="1">
    <citation type="journal article" date="2019" name="Sci. Rep.">
        <title>Draft genome of Tanacetum cinerariifolium, the natural source of mosquito coil.</title>
        <authorList>
            <person name="Yamashiro T."/>
            <person name="Shiraishi A."/>
            <person name="Satake H."/>
            <person name="Nakayama K."/>
        </authorList>
    </citation>
    <scope>NUCLEOTIDE SEQUENCE</scope>
</reference>
<name>A0A699XLX3_TANCI</name>
<protein>
    <submittedName>
        <fullName evidence="2">Uncharacterized protein</fullName>
    </submittedName>
</protein>
<evidence type="ECO:0000313" key="2">
    <source>
        <dbReference type="EMBL" id="GFD57464.1"/>
    </source>
</evidence>
<feature type="non-terminal residue" evidence="2">
    <location>
        <position position="1"/>
    </location>
</feature>
<dbReference type="EMBL" id="BKCJ011841417">
    <property type="protein sequence ID" value="GFD57464.1"/>
    <property type="molecule type" value="Genomic_DNA"/>
</dbReference>
<dbReference type="AlphaFoldDB" id="A0A699XLX3"/>
<accession>A0A699XLX3</accession>